<dbReference type="PANTHER" id="PTHR37461">
    <property type="entry name" value="ANTI-SIGMA-K FACTOR RSKA"/>
    <property type="match status" value="1"/>
</dbReference>
<feature type="domain" description="Anti-sigma K factor RskA C-terminal" evidence="9">
    <location>
        <begin position="95"/>
        <end position="231"/>
    </location>
</feature>
<dbReference type="Pfam" id="PF10099">
    <property type="entry name" value="RskA_C"/>
    <property type="match status" value="1"/>
</dbReference>
<dbReference type="Gene3D" id="1.10.10.1320">
    <property type="entry name" value="Anti-sigma factor, zinc-finger domain"/>
    <property type="match status" value="1"/>
</dbReference>
<keyword evidence="5" id="KW-1133">Transmembrane helix</keyword>
<dbReference type="InterPro" id="IPR018764">
    <property type="entry name" value="RskA_C"/>
</dbReference>
<proteinExistence type="predicted"/>
<dbReference type="RefSeq" id="WP_230840907.1">
    <property type="nucleotide sequence ID" value="NZ_CP063845.1"/>
</dbReference>
<evidence type="ECO:0000256" key="2">
    <source>
        <dbReference type="ARBA" id="ARBA00004236"/>
    </source>
</evidence>
<evidence type="ECO:0000256" key="4">
    <source>
        <dbReference type="ARBA" id="ARBA00022692"/>
    </source>
</evidence>
<dbReference type="PANTHER" id="PTHR37461:SF1">
    <property type="entry name" value="ANTI-SIGMA-K FACTOR RSKA"/>
    <property type="match status" value="1"/>
</dbReference>
<keyword evidence="6" id="KW-0472">Membrane</keyword>
<accession>A0ABY3PJL2</accession>
<keyword evidence="4" id="KW-0812">Transmembrane</keyword>
<evidence type="ECO:0000256" key="6">
    <source>
        <dbReference type="ARBA" id="ARBA00023136"/>
    </source>
</evidence>
<evidence type="ECO:0000256" key="1">
    <source>
        <dbReference type="ARBA" id="ARBA00004167"/>
    </source>
</evidence>
<evidence type="ECO:0000313" key="11">
    <source>
        <dbReference type="Proteomes" id="UP001054846"/>
    </source>
</evidence>
<dbReference type="InterPro" id="IPR051474">
    <property type="entry name" value="Anti-sigma-K/W_factor"/>
</dbReference>
<comment type="subcellular location">
    <subcellularLocation>
        <location evidence="2">Cell membrane</location>
    </subcellularLocation>
    <subcellularLocation>
        <location evidence="1">Membrane</location>
        <topology evidence="1">Single-pass membrane protein</topology>
    </subcellularLocation>
</comment>
<protein>
    <recommendedName>
        <fullName evidence="8">Regulator of SigK</fullName>
    </recommendedName>
    <alternativeName>
        <fullName evidence="7">Sigma-K anti-sigma factor RskA</fullName>
    </alternativeName>
</protein>
<gene>
    <name evidence="10" type="ORF">ISF26_19060</name>
</gene>
<evidence type="ECO:0000313" key="10">
    <source>
        <dbReference type="EMBL" id="UFP93850.1"/>
    </source>
</evidence>
<evidence type="ECO:0000259" key="9">
    <source>
        <dbReference type="Pfam" id="PF10099"/>
    </source>
</evidence>
<dbReference type="Proteomes" id="UP001054846">
    <property type="component" value="Chromosome"/>
</dbReference>
<reference evidence="10 11" key="1">
    <citation type="journal article" date="2021" name="Genome Biol. Evol.">
        <title>Complete Genome Sequencing of a Novel Gloeobacter Species from a Waterfall Cave in Mexico.</title>
        <authorList>
            <person name="Saw J.H."/>
            <person name="Cardona T."/>
            <person name="Montejano G."/>
        </authorList>
    </citation>
    <scope>NUCLEOTIDE SEQUENCE [LARGE SCALE GENOMIC DNA]</scope>
    <source>
        <strain evidence="10">MG652769</strain>
    </source>
</reference>
<name>A0ABY3PJL2_9CYAN</name>
<evidence type="ECO:0000256" key="8">
    <source>
        <dbReference type="ARBA" id="ARBA00030803"/>
    </source>
</evidence>
<evidence type="ECO:0000256" key="3">
    <source>
        <dbReference type="ARBA" id="ARBA00022475"/>
    </source>
</evidence>
<dbReference type="InterPro" id="IPR041916">
    <property type="entry name" value="Anti_sigma_zinc_sf"/>
</dbReference>
<organism evidence="10 11">
    <name type="scientific">Gloeobacter morelensis MG652769</name>
    <dbReference type="NCBI Taxonomy" id="2781736"/>
    <lineage>
        <taxon>Bacteria</taxon>
        <taxon>Bacillati</taxon>
        <taxon>Cyanobacteriota</taxon>
        <taxon>Cyanophyceae</taxon>
        <taxon>Gloeobacterales</taxon>
        <taxon>Gloeobacteraceae</taxon>
        <taxon>Gloeobacter</taxon>
        <taxon>Gloeobacter morelensis</taxon>
    </lineage>
</organism>
<keyword evidence="3" id="KW-1003">Cell membrane</keyword>
<evidence type="ECO:0000256" key="7">
    <source>
        <dbReference type="ARBA" id="ARBA00029829"/>
    </source>
</evidence>
<dbReference type="EMBL" id="CP063845">
    <property type="protein sequence ID" value="UFP93850.1"/>
    <property type="molecule type" value="Genomic_DNA"/>
</dbReference>
<sequence length="243" mass="26541">MATDSPPPTPEQWMADYLLGGMSRRERRDFERWLTAHPQWQAAFAEFCEVLSELPDAFEAPVKLPPHLRANILQSSRQRPLPAGQGRTIPAWQAAGATALLLVALLGGHNYHLAQQLEQVQLEFKRSQQELALVHRPDSRVVALKPTGAGLKAAGFLLVHAASNAALLRLSGLPRAAAGKVYVLWAVVGREHFACGRFLPADDGDVFVLLPLDGYMGSAPLEISLEQENSSRFGGQALLAGRW</sequence>
<keyword evidence="11" id="KW-1185">Reference proteome</keyword>
<evidence type="ECO:0000256" key="5">
    <source>
        <dbReference type="ARBA" id="ARBA00022989"/>
    </source>
</evidence>